<evidence type="ECO:0000313" key="3">
    <source>
        <dbReference type="Proteomes" id="UP000660729"/>
    </source>
</evidence>
<keyword evidence="3" id="KW-1185">Reference proteome</keyword>
<feature type="domain" description="Heterokaryon incompatibility" evidence="1">
    <location>
        <begin position="91"/>
        <end position="249"/>
    </location>
</feature>
<sequence length="680" mass="77588">MKNIDLQTLSQATRIEDRSKQEINLAQEDQLRDSRPHGLVRHGHIGREEFKYTPLEDASNQIRLLKFRKRGVCEPIAVDISIWNRSETPPYYAISYVWGEKRMRKMSINGCPIDIRQNCFYALWQAQLWHKNDYIWIDCLCIDQQNDQEKSKQVLMMFGIYQAAARVLVCIGPQKEHGEYLAAFAGLFGRLRLPPYQSRSDRVRGIFRTTSHGLASCALEQYEDIHLLHRAVCAVSWLEYWDRLWVVQEMIASDHKLDILYGSNRMTHSYLEDILKHCCGCGRCVGRLNGHFISWIKDHLNESAAGQWSIKEAISIFYLLKCADPRDHIYGVFNLLDTKQNGWEQMKPDYTKSSWELVLEVAPHIDFPSLQLMTRAFEIDCYHSEVMKALHKQRTSRRISQLNEAPLASIYRWTISSSMMSPIIRDATDGSRLTAVLAIRDSSQENHTGIEEFTSRLNFASENAGIDVPHPCLQGLWRGITLVALVPGEAQEGDMLAAVFNAYKFHESFLVLRHISDDDFAIVGQGICVNNSYFLRLNSDVSITLHLTIQEAITLIAQDFNAKLSLRPGRDPYQEEVDRTANLLRVVTRPKLSSGTGATLEWKYRTRRALFTGKTREQVCECDRTSVFEHVKNAAIALVGLSPFEPLLLMNASSRQAQHAPSTIGLSTDTVCTCLPPCVK</sequence>
<protein>
    <submittedName>
        <fullName evidence="2">Heterokaryon incompatibility protein 6, OR allele</fullName>
    </submittedName>
</protein>
<proteinExistence type="predicted"/>
<dbReference type="Pfam" id="PF06985">
    <property type="entry name" value="HET"/>
    <property type="match status" value="1"/>
</dbReference>
<dbReference type="PANTHER" id="PTHR24148">
    <property type="entry name" value="ANKYRIN REPEAT DOMAIN-CONTAINING PROTEIN 39 HOMOLOG-RELATED"/>
    <property type="match status" value="1"/>
</dbReference>
<dbReference type="OrthoDB" id="3649134at2759"/>
<evidence type="ECO:0000259" key="1">
    <source>
        <dbReference type="Pfam" id="PF06985"/>
    </source>
</evidence>
<dbReference type="EMBL" id="JABCIY010000148">
    <property type="protein sequence ID" value="KAF7192357.1"/>
    <property type="molecule type" value="Genomic_DNA"/>
</dbReference>
<dbReference type="PANTHER" id="PTHR24148:SF73">
    <property type="entry name" value="HET DOMAIN PROTEIN (AFU_ORTHOLOGUE AFUA_8G01020)"/>
    <property type="match status" value="1"/>
</dbReference>
<dbReference type="InterPro" id="IPR052895">
    <property type="entry name" value="HetReg/Transcr_Mod"/>
</dbReference>
<comment type="caution">
    <text evidence="2">The sequence shown here is derived from an EMBL/GenBank/DDBJ whole genome shotgun (WGS) entry which is preliminary data.</text>
</comment>
<dbReference type="AlphaFoldDB" id="A0A8H6VJ57"/>
<gene>
    <name evidence="2" type="ORF">HII31_06389</name>
</gene>
<evidence type="ECO:0000313" key="2">
    <source>
        <dbReference type="EMBL" id="KAF7192357.1"/>
    </source>
</evidence>
<accession>A0A8H6VJ57</accession>
<dbReference type="Proteomes" id="UP000660729">
    <property type="component" value="Unassembled WGS sequence"/>
</dbReference>
<name>A0A8H6VJ57_9PEZI</name>
<organism evidence="2 3">
    <name type="scientific">Pseudocercospora fuligena</name>
    <dbReference type="NCBI Taxonomy" id="685502"/>
    <lineage>
        <taxon>Eukaryota</taxon>
        <taxon>Fungi</taxon>
        <taxon>Dikarya</taxon>
        <taxon>Ascomycota</taxon>
        <taxon>Pezizomycotina</taxon>
        <taxon>Dothideomycetes</taxon>
        <taxon>Dothideomycetidae</taxon>
        <taxon>Mycosphaerellales</taxon>
        <taxon>Mycosphaerellaceae</taxon>
        <taxon>Pseudocercospora</taxon>
    </lineage>
</organism>
<dbReference type="InterPro" id="IPR010730">
    <property type="entry name" value="HET"/>
</dbReference>
<reference evidence="2" key="1">
    <citation type="submission" date="2020-04" db="EMBL/GenBank/DDBJ databases">
        <title>Draft genome resource of the tomato pathogen Pseudocercospora fuligena.</title>
        <authorList>
            <person name="Zaccaron A."/>
        </authorList>
    </citation>
    <scope>NUCLEOTIDE SEQUENCE</scope>
    <source>
        <strain evidence="2">PF001</strain>
    </source>
</reference>